<dbReference type="PRINTS" id="PR00472">
    <property type="entry name" value="CASNKINASEII"/>
</dbReference>
<proteinExistence type="inferred from homology"/>
<keyword evidence="4" id="KW-1185">Reference proteome</keyword>
<dbReference type="PANTHER" id="PTHR11740">
    <property type="entry name" value="CASEIN KINASE II SUBUNIT BETA"/>
    <property type="match status" value="1"/>
</dbReference>
<dbReference type="InterPro" id="IPR000704">
    <property type="entry name" value="Casein_kinase_II_reg-sub"/>
</dbReference>
<evidence type="ECO:0000256" key="2">
    <source>
        <dbReference type="RuleBase" id="RU361268"/>
    </source>
</evidence>
<dbReference type="InterPro" id="IPR035991">
    <property type="entry name" value="Casein_kinase_II_beta-like"/>
</dbReference>
<gene>
    <name evidence="3" type="ORF">V6N11_012428</name>
</gene>
<comment type="function">
    <text evidence="2">Plays a complex role in regulating the basal catalytic activity of the alpha subunit.</text>
</comment>
<evidence type="ECO:0000256" key="1">
    <source>
        <dbReference type="ARBA" id="ARBA00006941"/>
    </source>
</evidence>
<sequence>MNDAVDKHLDKFTPSTWRDSKDKGRSYSRSKAKCSDGLLLFSHFPLCGLRGNDFFCEVDEDYIQDDVNLCGLSSQVPYYEYTLDLILDVESSHSDMFTEEQNELVKLAAVMLYGLVHVRYILTSKGMSSMVNIAANFPVFSLLSIHFGMSRSQSSTPQSFGLQDPQALTR</sequence>
<accession>A0ABR2QBH3</accession>
<reference evidence="3 4" key="1">
    <citation type="journal article" date="2024" name="G3 (Bethesda)">
        <title>Genome assembly of Hibiscus sabdariffa L. provides insights into metabolisms of medicinal natural products.</title>
        <authorList>
            <person name="Kim T."/>
        </authorList>
    </citation>
    <scope>NUCLEOTIDE SEQUENCE [LARGE SCALE GENOMIC DNA]</scope>
    <source>
        <strain evidence="3">TK-2024</strain>
        <tissue evidence="3">Old leaves</tissue>
    </source>
</reference>
<dbReference type="Pfam" id="PF01214">
    <property type="entry name" value="CK_II_beta"/>
    <property type="match status" value="1"/>
</dbReference>
<dbReference type="SMART" id="SM01085">
    <property type="entry name" value="CK_II_beta"/>
    <property type="match status" value="1"/>
</dbReference>
<comment type="caution">
    <text evidence="3">The sequence shown here is derived from an EMBL/GenBank/DDBJ whole genome shotgun (WGS) entry which is preliminary data.</text>
</comment>
<dbReference type="EMBL" id="JBBPBN010000042">
    <property type="protein sequence ID" value="KAK8997892.1"/>
    <property type="molecule type" value="Genomic_DNA"/>
</dbReference>
<evidence type="ECO:0000313" key="3">
    <source>
        <dbReference type="EMBL" id="KAK8997892.1"/>
    </source>
</evidence>
<dbReference type="Gene3D" id="1.10.1820.10">
    <property type="entry name" value="protein kinase ck2 holoenzyme, chain C, domain 1"/>
    <property type="match status" value="1"/>
</dbReference>
<evidence type="ECO:0000313" key="4">
    <source>
        <dbReference type="Proteomes" id="UP001396334"/>
    </source>
</evidence>
<dbReference type="Proteomes" id="UP001396334">
    <property type="component" value="Unassembled WGS sequence"/>
</dbReference>
<dbReference type="InterPro" id="IPR016149">
    <property type="entry name" value="Casein_kin_II_reg-sub_N"/>
</dbReference>
<comment type="subunit">
    <text evidence="2">Tetramer of two alpha and two beta subunits.</text>
</comment>
<dbReference type="SUPFAM" id="SSF57798">
    <property type="entry name" value="Casein kinase II beta subunit"/>
    <property type="match status" value="1"/>
</dbReference>
<comment type="similarity">
    <text evidence="1 2">Belongs to the casein kinase 2 subunit beta family.</text>
</comment>
<dbReference type="PANTHER" id="PTHR11740:SF0">
    <property type="entry name" value="CASEIN KINASE II SUBUNIT BETA"/>
    <property type="match status" value="1"/>
</dbReference>
<organism evidence="3 4">
    <name type="scientific">Hibiscus sabdariffa</name>
    <name type="common">roselle</name>
    <dbReference type="NCBI Taxonomy" id="183260"/>
    <lineage>
        <taxon>Eukaryota</taxon>
        <taxon>Viridiplantae</taxon>
        <taxon>Streptophyta</taxon>
        <taxon>Embryophyta</taxon>
        <taxon>Tracheophyta</taxon>
        <taxon>Spermatophyta</taxon>
        <taxon>Magnoliopsida</taxon>
        <taxon>eudicotyledons</taxon>
        <taxon>Gunneridae</taxon>
        <taxon>Pentapetalae</taxon>
        <taxon>rosids</taxon>
        <taxon>malvids</taxon>
        <taxon>Malvales</taxon>
        <taxon>Malvaceae</taxon>
        <taxon>Malvoideae</taxon>
        <taxon>Hibiscus</taxon>
    </lineage>
</organism>
<name>A0ABR2QBH3_9ROSI</name>
<protein>
    <recommendedName>
        <fullName evidence="2">Casein kinase II subunit beta</fullName>
        <shortName evidence="2">CK II beta</shortName>
    </recommendedName>
</protein>